<dbReference type="SUPFAM" id="SSF56349">
    <property type="entry name" value="DNA breaking-rejoining enzymes"/>
    <property type="match status" value="1"/>
</dbReference>
<dbReference type="Pfam" id="PF00589">
    <property type="entry name" value="Phage_integrase"/>
    <property type="match status" value="1"/>
</dbReference>
<evidence type="ECO:0000259" key="2">
    <source>
        <dbReference type="PROSITE" id="PS51898"/>
    </source>
</evidence>
<gene>
    <name evidence="3" type="ORF">KEU06_15545</name>
</gene>
<dbReference type="EMBL" id="JAGWCR010000008">
    <property type="protein sequence ID" value="MBS3650026.1"/>
    <property type="molecule type" value="Genomic_DNA"/>
</dbReference>
<evidence type="ECO:0000313" key="4">
    <source>
        <dbReference type="Proteomes" id="UP000680348"/>
    </source>
</evidence>
<comment type="caution">
    <text evidence="3">The sequence shown here is derived from an EMBL/GenBank/DDBJ whole genome shotgun (WGS) entry which is preliminary data.</text>
</comment>
<dbReference type="PROSITE" id="PS51898">
    <property type="entry name" value="TYR_RECOMBINASE"/>
    <property type="match status" value="1"/>
</dbReference>
<organism evidence="3 4">
    <name type="scientific">Pseudaminobacter soli</name>
    <name type="common">ex Zhang et al. 2022</name>
    <dbReference type="NCBI Taxonomy" id="2831468"/>
    <lineage>
        <taxon>Bacteria</taxon>
        <taxon>Pseudomonadati</taxon>
        <taxon>Pseudomonadota</taxon>
        <taxon>Alphaproteobacteria</taxon>
        <taxon>Hyphomicrobiales</taxon>
        <taxon>Phyllobacteriaceae</taxon>
        <taxon>Pseudaminobacter</taxon>
    </lineage>
</organism>
<reference evidence="3" key="1">
    <citation type="submission" date="2021-04" db="EMBL/GenBank/DDBJ databases">
        <title>Pseudaminobacter soli sp. nov., isolated from paddy soil contaminated by heavy metals.</title>
        <authorList>
            <person name="Zhang K."/>
        </authorList>
    </citation>
    <scope>NUCLEOTIDE SEQUENCE</scope>
    <source>
        <strain evidence="3">19-2017</strain>
    </source>
</reference>
<dbReference type="Proteomes" id="UP000680348">
    <property type="component" value="Unassembled WGS sequence"/>
</dbReference>
<proteinExistence type="predicted"/>
<evidence type="ECO:0000313" key="3">
    <source>
        <dbReference type="EMBL" id="MBS3650026.1"/>
    </source>
</evidence>
<dbReference type="AlphaFoldDB" id="A0A942DYM5"/>
<evidence type="ECO:0000256" key="1">
    <source>
        <dbReference type="ARBA" id="ARBA00023172"/>
    </source>
</evidence>
<dbReference type="RefSeq" id="WP_188255593.1">
    <property type="nucleotide sequence ID" value="NZ_JABVCF010000008.1"/>
</dbReference>
<protein>
    <submittedName>
        <fullName evidence="3">Tyrosine-type recombinase/integrase</fullName>
    </submittedName>
</protein>
<keyword evidence="1" id="KW-0233">DNA recombination</keyword>
<dbReference type="Gene3D" id="1.10.443.10">
    <property type="entry name" value="Intergrase catalytic core"/>
    <property type="match status" value="1"/>
</dbReference>
<accession>A0A942DYM5</accession>
<sequence>MSGNIEKISGHGLQYRKRKDSWSVYWVAPAGSNFRPRTVNLTKYIEFPEDLLKKAKELANLAKKQKLGLGVDHDYGKVSYILRRYELDEESPFHELSDGSRHVYLVYLQRLWKDAGATSLNSITSKELIRWFNDWSGDRTKLGAGKTCLAVLKSAVTYGVSCRVDGCAELSEVIRATSRRFPSLKKRSQYITAEEVVALRKAAHADGRPYMALTYALVFETFLRLYDVHQGLDWSHIDSDLILRYVPTKTARRTGLKVTFDLKHAPMVMEELEAILKDGQPLSGPVIKHDRHDRRYLEREFTETFRRDKSAAGLPKDVWARDLRASGITEARLHGSDISDLGKMAGHSTVVTTSTVYDRATLAAAERVAKNRAANRLINT</sequence>
<dbReference type="GO" id="GO:0003677">
    <property type="term" value="F:DNA binding"/>
    <property type="evidence" value="ECO:0007669"/>
    <property type="project" value="InterPro"/>
</dbReference>
<dbReference type="InterPro" id="IPR002104">
    <property type="entry name" value="Integrase_catalytic"/>
</dbReference>
<keyword evidence="4" id="KW-1185">Reference proteome</keyword>
<name>A0A942DYM5_9HYPH</name>
<dbReference type="InterPro" id="IPR011010">
    <property type="entry name" value="DNA_brk_join_enz"/>
</dbReference>
<dbReference type="InterPro" id="IPR013762">
    <property type="entry name" value="Integrase-like_cat_sf"/>
</dbReference>
<dbReference type="GO" id="GO:0006310">
    <property type="term" value="P:DNA recombination"/>
    <property type="evidence" value="ECO:0007669"/>
    <property type="project" value="UniProtKB-KW"/>
</dbReference>
<feature type="domain" description="Tyr recombinase" evidence="2">
    <location>
        <begin position="186"/>
        <end position="370"/>
    </location>
</feature>
<dbReference type="GO" id="GO:0015074">
    <property type="term" value="P:DNA integration"/>
    <property type="evidence" value="ECO:0007669"/>
    <property type="project" value="InterPro"/>
</dbReference>